<protein>
    <submittedName>
        <fullName evidence="1">Uncharacterized protein</fullName>
    </submittedName>
</protein>
<gene>
    <name evidence="1" type="ORF">MJO28_005317</name>
</gene>
<dbReference type="Proteomes" id="UP001060170">
    <property type="component" value="Chromosome 5"/>
</dbReference>
<sequence>MDLDVLDNKRNKLNLNLMEMDPPHLQEARSFVKDLFDFSSADSYAYSASSEDTIGDIAGKAYDTRYLATESDEEPDRIGDEIDLLEGGNNLFSYKTLGSEFWKVDREAGGRSIWNQIEETLVLPDPGASLFVPGAKEHYYMEDAYELNLSSMESSSTGGSYIQWMCLESDEESLNYEIAALFSDDASIVWMGDSPSETYTRAKGKLGSHTTMWTSAGSSVILLSTPVLAISTWISGNVRLANGQIEKVGWSGIVRICINNYEMDLEAYLINLPDIDLHLGLPWLVKTRAVPEYDDMSYTFWDDIVKVATLATLNKWRIQSVELNLHDIDTGSWAAVRIGGRPYSPPEHKLIEKFVVEGLRDVLSESQNHPGPPHGSDDAYQFLQGAKKNSSIDLKSGFWQVKLTERPIEKTAFGARNGAYEFLVMPLGLCNAPATFQSMMNSILRECLENDLVVSEKKCEW</sequence>
<evidence type="ECO:0000313" key="1">
    <source>
        <dbReference type="EMBL" id="KAI7954917.1"/>
    </source>
</evidence>
<name>A0ACC0EJQ9_9BASI</name>
<proteinExistence type="predicted"/>
<reference evidence="1 2" key="3">
    <citation type="journal article" date="2022" name="Microbiol. Spectr.">
        <title>Folding features and dynamics of 3D genome architecture in plant fungal pathogens.</title>
        <authorList>
            <person name="Xia C."/>
        </authorList>
    </citation>
    <scope>NUCLEOTIDE SEQUENCE [LARGE SCALE GENOMIC DNA]</scope>
    <source>
        <strain evidence="1 2">93-210</strain>
    </source>
</reference>
<keyword evidence="2" id="KW-1185">Reference proteome</keyword>
<reference evidence="2" key="1">
    <citation type="journal article" date="2018" name="BMC Genomics">
        <title>Genomic insights into host adaptation between the wheat stripe rust pathogen (Puccinia striiformis f. sp. tritici) and the barley stripe rust pathogen (Puccinia striiformis f. sp. hordei).</title>
        <authorList>
            <person name="Xia C."/>
            <person name="Wang M."/>
            <person name="Yin C."/>
            <person name="Cornejo O.E."/>
            <person name="Hulbert S.H."/>
            <person name="Chen X."/>
        </authorList>
    </citation>
    <scope>NUCLEOTIDE SEQUENCE [LARGE SCALE GENOMIC DNA]</scope>
    <source>
        <strain evidence="2">93-210</strain>
    </source>
</reference>
<comment type="caution">
    <text evidence="1">The sequence shown here is derived from an EMBL/GenBank/DDBJ whole genome shotgun (WGS) entry which is preliminary data.</text>
</comment>
<accession>A0ACC0EJQ9</accession>
<dbReference type="EMBL" id="CM045869">
    <property type="protein sequence ID" value="KAI7954917.1"/>
    <property type="molecule type" value="Genomic_DNA"/>
</dbReference>
<reference evidence="2" key="2">
    <citation type="journal article" date="2018" name="Mol. Plant Microbe Interact.">
        <title>Genome sequence resources for the wheat stripe rust pathogen (Puccinia striiformis f. sp. tritici) and the barley stripe rust pathogen (Puccinia striiformis f. sp. hordei).</title>
        <authorList>
            <person name="Xia C."/>
            <person name="Wang M."/>
            <person name="Yin C."/>
            <person name="Cornejo O.E."/>
            <person name="Hulbert S.H."/>
            <person name="Chen X."/>
        </authorList>
    </citation>
    <scope>NUCLEOTIDE SEQUENCE [LARGE SCALE GENOMIC DNA]</scope>
    <source>
        <strain evidence="2">93-210</strain>
    </source>
</reference>
<organism evidence="1 2">
    <name type="scientific">Puccinia striiformis f. sp. tritici</name>
    <dbReference type="NCBI Taxonomy" id="168172"/>
    <lineage>
        <taxon>Eukaryota</taxon>
        <taxon>Fungi</taxon>
        <taxon>Dikarya</taxon>
        <taxon>Basidiomycota</taxon>
        <taxon>Pucciniomycotina</taxon>
        <taxon>Pucciniomycetes</taxon>
        <taxon>Pucciniales</taxon>
        <taxon>Pucciniaceae</taxon>
        <taxon>Puccinia</taxon>
    </lineage>
</organism>
<evidence type="ECO:0000313" key="2">
    <source>
        <dbReference type="Proteomes" id="UP001060170"/>
    </source>
</evidence>